<protein>
    <submittedName>
        <fullName evidence="3">FIST signal transduction protein</fullName>
    </submittedName>
</protein>
<dbReference type="InterPro" id="IPR013702">
    <property type="entry name" value="FIST_domain_N"/>
</dbReference>
<reference evidence="4" key="1">
    <citation type="journal article" date="2019" name="Int. J. Syst. Evol. Microbiol.">
        <title>The Global Catalogue of Microorganisms (GCM) 10K type strain sequencing project: providing services to taxonomists for standard genome sequencing and annotation.</title>
        <authorList>
            <consortium name="The Broad Institute Genomics Platform"/>
            <consortium name="The Broad Institute Genome Sequencing Center for Infectious Disease"/>
            <person name="Wu L."/>
            <person name="Ma J."/>
        </authorList>
    </citation>
    <scope>NUCLEOTIDE SEQUENCE [LARGE SCALE GENOMIC DNA]</scope>
    <source>
        <strain evidence="4">CCUG 61485</strain>
    </source>
</reference>
<dbReference type="SMART" id="SM00897">
    <property type="entry name" value="FIST"/>
    <property type="match status" value="1"/>
</dbReference>
<feature type="domain" description="FIST" evidence="1">
    <location>
        <begin position="27"/>
        <end position="222"/>
    </location>
</feature>
<evidence type="ECO:0000313" key="3">
    <source>
        <dbReference type="EMBL" id="MFD1314644.1"/>
    </source>
</evidence>
<dbReference type="Pfam" id="PF08495">
    <property type="entry name" value="FIST"/>
    <property type="match status" value="1"/>
</dbReference>
<sequence>MKAKSIYGKDPEQIHKALKNSMNDGFKPTLAIAFISIKQDRKGICDVLKKDNIDVFGATSCGEFTESHQSEGESAIMLLDIDPTYFTILIEDLKGKELEDISKNLARNALKKFKNPGFILCTNGMSVDNIILDGNLIIRSIEKVIGPDVNITGGMAGDDWMLKSSYIFTHDFETNLGIAALVFDQEKVSLQGMAISGWKPIGISRTITKCEGTYLHTIDDKPALDMYLKYLGASYEDNQDKYHLFENVAQHYPFLVERESGASMMATPMMVDKESKALICDVSLREGSKLSFTMPPDFDFVEEVLDKARKLKDRSNSSAEAMLVFSCAGRVTVLGPLANMENQGLAEVWQTPMIGFYTYGEFGRALNEPPEFHSTTNSWVVIKEK</sequence>
<keyword evidence="4" id="KW-1185">Reference proteome</keyword>
<gene>
    <name evidence="3" type="ORF">ACFQ39_03370</name>
</gene>
<dbReference type="SMART" id="SM01204">
    <property type="entry name" value="FIST_C"/>
    <property type="match status" value="1"/>
</dbReference>
<proteinExistence type="predicted"/>
<dbReference type="RefSeq" id="WP_377176448.1">
    <property type="nucleotide sequence ID" value="NZ_JBHTMY010000002.1"/>
</dbReference>
<feature type="domain" description="FIST C-domain" evidence="2">
    <location>
        <begin position="223"/>
        <end position="365"/>
    </location>
</feature>
<dbReference type="Pfam" id="PF10442">
    <property type="entry name" value="FIST_C"/>
    <property type="match status" value="1"/>
</dbReference>
<dbReference type="PANTHER" id="PTHR40252:SF2">
    <property type="entry name" value="BLR0328 PROTEIN"/>
    <property type="match status" value="1"/>
</dbReference>
<comment type="caution">
    <text evidence="3">The sequence shown here is derived from an EMBL/GenBank/DDBJ whole genome shotgun (WGS) entry which is preliminary data.</text>
</comment>
<dbReference type="EMBL" id="JBHTMY010000002">
    <property type="protein sequence ID" value="MFD1314644.1"/>
    <property type="molecule type" value="Genomic_DNA"/>
</dbReference>
<evidence type="ECO:0000259" key="2">
    <source>
        <dbReference type="SMART" id="SM01204"/>
    </source>
</evidence>
<dbReference type="InterPro" id="IPR019494">
    <property type="entry name" value="FIST_C"/>
</dbReference>
<dbReference type="PANTHER" id="PTHR40252">
    <property type="entry name" value="BLR0328 PROTEIN"/>
    <property type="match status" value="1"/>
</dbReference>
<organism evidence="3 4">
    <name type="scientific">Namhaeicola litoreus</name>
    <dbReference type="NCBI Taxonomy" id="1052145"/>
    <lineage>
        <taxon>Bacteria</taxon>
        <taxon>Pseudomonadati</taxon>
        <taxon>Bacteroidota</taxon>
        <taxon>Flavobacteriia</taxon>
        <taxon>Flavobacteriales</taxon>
        <taxon>Flavobacteriaceae</taxon>
        <taxon>Namhaeicola</taxon>
    </lineage>
</organism>
<evidence type="ECO:0000313" key="4">
    <source>
        <dbReference type="Proteomes" id="UP001597201"/>
    </source>
</evidence>
<name>A0ABW3Y1N1_9FLAO</name>
<dbReference type="Proteomes" id="UP001597201">
    <property type="component" value="Unassembled WGS sequence"/>
</dbReference>
<accession>A0ABW3Y1N1</accession>
<evidence type="ECO:0000259" key="1">
    <source>
        <dbReference type="SMART" id="SM00897"/>
    </source>
</evidence>